<dbReference type="EMBL" id="JAWDGP010004860">
    <property type="protein sequence ID" value="KAK3761652.1"/>
    <property type="molecule type" value="Genomic_DNA"/>
</dbReference>
<reference evidence="2" key="1">
    <citation type="journal article" date="2023" name="G3 (Bethesda)">
        <title>A reference genome for the long-term kleptoplast-retaining sea slug Elysia crispata morphotype clarki.</title>
        <authorList>
            <person name="Eastman K.E."/>
            <person name="Pendleton A.L."/>
            <person name="Shaikh M.A."/>
            <person name="Suttiyut T."/>
            <person name="Ogas R."/>
            <person name="Tomko P."/>
            <person name="Gavelis G."/>
            <person name="Widhalm J.R."/>
            <person name="Wisecaver J.H."/>
        </authorList>
    </citation>
    <scope>NUCLEOTIDE SEQUENCE</scope>
    <source>
        <strain evidence="2">ECLA1</strain>
    </source>
</reference>
<accession>A0AAE0Z4G1</accession>
<gene>
    <name evidence="2" type="ORF">RRG08_048046</name>
</gene>
<proteinExistence type="predicted"/>
<protein>
    <submittedName>
        <fullName evidence="2">Uncharacterized protein</fullName>
    </submittedName>
</protein>
<sequence length="321" mass="35627">MWHGMPEATVDRGELTAAGSGKVAPGHAGPAHHQSGLVPHSVYTVLQCGLAEDFGTESPHIKLNACFTRAVQISVTSNRRRFRHLSRLDLESFHILALDSGLQCPFSLELQTKRDLWFHIRQIFLSTSSKYRTLHNFYEFKIDACRSESSTSTPEIRVFAAFPENSLSLLNRQTADDPVLPHHLLPRLANLPQHLSAASEMDQRGCGIHEYLYSLCTDSVLPHHPLPRLADLPQHLSAASEMDQTGCGYISICILSGQIQCFHTTPYLVLRIFHNTSVLHLRWIRQDVDTSVSVFSLDRSSASTPSPTSSCGSSTTPQCCI</sequence>
<feature type="region of interest" description="Disordered" evidence="1">
    <location>
        <begin position="298"/>
        <end position="321"/>
    </location>
</feature>
<comment type="caution">
    <text evidence="2">The sequence shown here is derived from an EMBL/GenBank/DDBJ whole genome shotgun (WGS) entry which is preliminary data.</text>
</comment>
<evidence type="ECO:0000256" key="1">
    <source>
        <dbReference type="SAM" id="MobiDB-lite"/>
    </source>
</evidence>
<name>A0AAE0Z4G1_9GAST</name>
<feature type="compositionally biased region" description="Low complexity" evidence="1">
    <location>
        <begin position="300"/>
        <end position="321"/>
    </location>
</feature>
<evidence type="ECO:0000313" key="2">
    <source>
        <dbReference type="EMBL" id="KAK3761652.1"/>
    </source>
</evidence>
<keyword evidence="3" id="KW-1185">Reference proteome</keyword>
<dbReference type="Proteomes" id="UP001283361">
    <property type="component" value="Unassembled WGS sequence"/>
</dbReference>
<organism evidence="2 3">
    <name type="scientific">Elysia crispata</name>
    <name type="common">lettuce slug</name>
    <dbReference type="NCBI Taxonomy" id="231223"/>
    <lineage>
        <taxon>Eukaryota</taxon>
        <taxon>Metazoa</taxon>
        <taxon>Spiralia</taxon>
        <taxon>Lophotrochozoa</taxon>
        <taxon>Mollusca</taxon>
        <taxon>Gastropoda</taxon>
        <taxon>Heterobranchia</taxon>
        <taxon>Euthyneura</taxon>
        <taxon>Panpulmonata</taxon>
        <taxon>Sacoglossa</taxon>
        <taxon>Placobranchoidea</taxon>
        <taxon>Plakobranchidae</taxon>
        <taxon>Elysia</taxon>
    </lineage>
</organism>
<evidence type="ECO:0000313" key="3">
    <source>
        <dbReference type="Proteomes" id="UP001283361"/>
    </source>
</evidence>
<dbReference type="AlphaFoldDB" id="A0AAE0Z4G1"/>